<feature type="compositionally biased region" description="Polar residues" evidence="3">
    <location>
        <begin position="75"/>
        <end position="85"/>
    </location>
</feature>
<evidence type="ECO:0000256" key="2">
    <source>
        <dbReference type="ARBA" id="ARBA00023136"/>
    </source>
</evidence>
<comment type="subcellular location">
    <subcellularLocation>
        <location evidence="1">Membrane</location>
    </subcellularLocation>
</comment>
<dbReference type="PANTHER" id="PTHR47666">
    <property type="entry name" value="PROTEIN VASCULAR ASSOCIATED DEATH 1, CHLOROPLASTIC"/>
    <property type="match status" value="1"/>
</dbReference>
<evidence type="ECO:0000313" key="6">
    <source>
        <dbReference type="Proteomes" id="UP001530400"/>
    </source>
</evidence>
<organism evidence="5 6">
    <name type="scientific">Cyclotella atomus</name>
    <dbReference type="NCBI Taxonomy" id="382360"/>
    <lineage>
        <taxon>Eukaryota</taxon>
        <taxon>Sar</taxon>
        <taxon>Stramenopiles</taxon>
        <taxon>Ochrophyta</taxon>
        <taxon>Bacillariophyta</taxon>
        <taxon>Coscinodiscophyceae</taxon>
        <taxon>Thalassiosirophycidae</taxon>
        <taxon>Stephanodiscales</taxon>
        <taxon>Stephanodiscaceae</taxon>
        <taxon>Cyclotella</taxon>
    </lineage>
</organism>
<feature type="region of interest" description="Disordered" evidence="3">
    <location>
        <begin position="43"/>
        <end position="95"/>
    </location>
</feature>
<name>A0ABD3MW68_9STRA</name>
<gene>
    <name evidence="5" type="ORF">ACHAWO_006536</name>
</gene>
<dbReference type="GO" id="GO:0016020">
    <property type="term" value="C:membrane"/>
    <property type="evidence" value="ECO:0007669"/>
    <property type="project" value="UniProtKB-SubCell"/>
</dbReference>
<accession>A0ABD3MW68</accession>
<evidence type="ECO:0000256" key="1">
    <source>
        <dbReference type="ARBA" id="ARBA00004370"/>
    </source>
</evidence>
<feature type="region of interest" description="Disordered" evidence="3">
    <location>
        <begin position="596"/>
        <end position="626"/>
    </location>
</feature>
<protein>
    <recommendedName>
        <fullName evidence="4">VASt domain-containing protein</fullName>
    </recommendedName>
</protein>
<evidence type="ECO:0000313" key="5">
    <source>
        <dbReference type="EMBL" id="KAL3768166.1"/>
    </source>
</evidence>
<dbReference type="PANTHER" id="PTHR47666:SF1">
    <property type="entry name" value="PROTEIN VASCULAR ASSOCIATED DEATH 1, CHLOROPLASTIC"/>
    <property type="match status" value="1"/>
</dbReference>
<feature type="region of interest" description="Disordered" evidence="3">
    <location>
        <begin position="395"/>
        <end position="426"/>
    </location>
</feature>
<dbReference type="InterPro" id="IPR031968">
    <property type="entry name" value="VASt"/>
</dbReference>
<comment type="caution">
    <text evidence="5">The sequence shown here is derived from an EMBL/GenBank/DDBJ whole genome shotgun (WGS) entry which is preliminary data.</text>
</comment>
<dbReference type="PROSITE" id="PS51778">
    <property type="entry name" value="VAST"/>
    <property type="match status" value="1"/>
</dbReference>
<dbReference type="InterPro" id="IPR027267">
    <property type="entry name" value="AH/BAR_dom_sf"/>
</dbReference>
<dbReference type="Proteomes" id="UP001530400">
    <property type="component" value="Unassembled WGS sequence"/>
</dbReference>
<keyword evidence="2" id="KW-0472">Membrane</keyword>
<evidence type="ECO:0000259" key="4">
    <source>
        <dbReference type="PROSITE" id="PS51778"/>
    </source>
</evidence>
<proteinExistence type="predicted"/>
<keyword evidence="6" id="KW-1185">Reference proteome</keyword>
<dbReference type="AlphaFoldDB" id="A0ABD3MW68"/>
<dbReference type="SUPFAM" id="SSF103657">
    <property type="entry name" value="BAR/IMD domain-like"/>
    <property type="match status" value="1"/>
</dbReference>
<sequence length="1180" mass="131083">MASSFFTKPKSFSIGSLATEEKEVSTCNEVDDSFSELIFAASFPPGNDMASRDRANSSDGKSDLSRASIMEETEVGTSSNNGSDSDQPESDLKWSRTLSTPSTHAAYTPAVDLISKDNLHGLALKLSVERAKILSATGKNCISLLSDVASLHDELSQIILKHHPPALQAAAADTPMEEFAQHVNQCIISFAGETQKCGSRLRQDVVRPWMEFYNFSADKVKVYHEYANSRTKCVQARKEALKSRQKYVGAVKDAEAAIQSLKKARATVPRKSTERSDTSCSEVCEEKEEVQWEKALKEFGKRHGITKQCDSVARALGEVESAEGLYCNLVEMENSAVATAQDAERKGLDAMQMSEEERIIFMLLSLDRFIQVGRDAFEAMSLDLTVNPLNLDDGNHKELPVQSGTPSIFMSPRRRTQSEDGPAINDTRMLNLPDNVAELRDSMKSHLGRQSARLKTLKAVSSFNEGLAAAIDTFASGLHSRLENEGYSGKPDGKSSSPLCVVLNKTEGQEVLKEWNKVIQSLSAYATNASQLANQIKRSNSELYNILLPAKRELKALYENEENRWKTLCDAAKSETQAKMKQKQLMKDLQKAQTRLSLADEGGDGDNATEQQPSREEDSKNQKASNFMGQSMKMNSQMNKAMGKMFAVLPGGGEDVMNKMLKPEQRKAIMEKNLDEARKRSSKAADSLSAASITKEQTIAAYQAETVATLHKFKANERYVWAQIQKSLEGSVVAVKMFRDAQLAEMPASDNLASDTSSAAFQDISQWMANTEARVRGCRDLYIAEMKDEENEYDSGFSLQLVLEDSSDIKDLVNIVVNDNDDDFGVGVEVEFEDPERHIAAEPLPDVPEDPLIKDMDLIFSKMLKNVSIDSYYSAGWSEKTPLYKPWLEKKGSFDVSVSEWEKAEGGFKHEWSGETFPQRRVSILISFLLCSKRNDPLTLLDFFQVIKFKFKRTTHLYIGPPIAGVTQTQYCRVEGNDRCVTMMTAEMDGIPYSDVFCVEVRWSARRQGNSDIVIDAGMHVRFLKSSMFAKQIKSGTLTETKPIHLSLFEAIKVAAAPDESNDADAVEPEEKPEVGIISPTIENESRKPELETASPFRSCISFISNSFWSLPKEYQLLSGALFIGTLWAWSLGGASESQQIAVLNQKVDQLNGELMEIKALLQTIAQSINDNGHRLQTEI</sequence>
<dbReference type="EMBL" id="JALLPJ020001352">
    <property type="protein sequence ID" value="KAL3768166.1"/>
    <property type="molecule type" value="Genomic_DNA"/>
</dbReference>
<evidence type="ECO:0000256" key="3">
    <source>
        <dbReference type="SAM" id="MobiDB-lite"/>
    </source>
</evidence>
<feature type="compositionally biased region" description="Basic and acidic residues" evidence="3">
    <location>
        <begin position="50"/>
        <end position="64"/>
    </location>
</feature>
<dbReference type="Pfam" id="PF16016">
    <property type="entry name" value="VASt"/>
    <property type="match status" value="1"/>
</dbReference>
<reference evidence="5 6" key="1">
    <citation type="submission" date="2024-10" db="EMBL/GenBank/DDBJ databases">
        <title>Updated reference genomes for cyclostephanoid diatoms.</title>
        <authorList>
            <person name="Roberts W.R."/>
            <person name="Alverson A.J."/>
        </authorList>
    </citation>
    <scope>NUCLEOTIDE SEQUENCE [LARGE SCALE GENOMIC DNA]</scope>
    <source>
        <strain evidence="5 6">AJA010-31</strain>
    </source>
</reference>
<feature type="domain" description="VASt" evidence="4">
    <location>
        <begin position="855"/>
        <end position="1056"/>
    </location>
</feature>